<keyword evidence="8" id="KW-0675">Receptor</keyword>
<feature type="transmembrane region" description="Helical" evidence="11">
    <location>
        <begin position="6"/>
        <end position="24"/>
    </location>
</feature>
<evidence type="ECO:0000256" key="11">
    <source>
        <dbReference type="SAM" id="Phobius"/>
    </source>
</evidence>
<evidence type="ECO:0000256" key="1">
    <source>
        <dbReference type="ARBA" id="ARBA00004141"/>
    </source>
</evidence>
<feature type="transmembrane region" description="Helical" evidence="11">
    <location>
        <begin position="72"/>
        <end position="89"/>
    </location>
</feature>
<dbReference type="GO" id="GO:0000750">
    <property type="term" value="P:pheromone-dependent signal transduction involved in conjugation with cellular fusion"/>
    <property type="evidence" value="ECO:0007669"/>
    <property type="project" value="TreeGrafter"/>
</dbReference>
<feature type="transmembrane region" description="Helical" evidence="11">
    <location>
        <begin position="110"/>
        <end position="130"/>
    </location>
</feature>
<evidence type="ECO:0000313" key="13">
    <source>
        <dbReference type="Proteomes" id="UP000054538"/>
    </source>
</evidence>
<dbReference type="Proteomes" id="UP000054538">
    <property type="component" value="Unassembled WGS sequence"/>
</dbReference>
<keyword evidence="9" id="KW-0807">Transducer</keyword>
<gene>
    <name evidence="12" type="ORF">PAXRUDRAFT_834509</name>
</gene>
<dbReference type="InParanoid" id="A0A0D0D4L4"/>
<dbReference type="InterPro" id="IPR001546">
    <property type="entry name" value="GPCR_Pheromne_A_rcpt"/>
</dbReference>
<sequence>MFLQIPVVAFICAALVLIPLPWHWRAGNVSTIAISAWLFVGSIIDGVGSIIWGNTVENIAPIWCDISTKLQIGSTVALPAAMFCLCIQLERISSVRQVSVTHSDKRCRQILDGILCFGVPVVYMALHYVVQGHRFDIVEGFGCRPAVYESIASIFLMWLPPLLFAIGGCVYAGLAFAHFWRRRATFARHLQNSNSTLTTGRYLRLMCMSIVEMFIGILVTSIDMWFSLRGGLRPWISWDNVHSNFSEVAYFPLVLLPKSTLLWVFVIWAEIPVASILFFAFFAFGREAMKEYFATFSWIRRNIFLTPDRPSKHSLSSVSGSFGNAVCRKPEKPCLDIHVSNVHEVYPPYSPHSAVSFGTVYTPSTIPYRTSKVDDNQEPFAPSYANSSRTSRSSLEKGEDYSSECDNSYNSV</sequence>
<feature type="transmembrane region" description="Helical" evidence="11">
    <location>
        <begin position="31"/>
        <end position="52"/>
    </location>
</feature>
<evidence type="ECO:0000256" key="5">
    <source>
        <dbReference type="ARBA" id="ARBA00022989"/>
    </source>
</evidence>
<comment type="subcellular location">
    <subcellularLocation>
        <location evidence="1">Membrane</location>
        <topology evidence="1">Multi-pass membrane protein</topology>
    </subcellularLocation>
</comment>
<keyword evidence="7 11" id="KW-0472">Membrane</keyword>
<dbReference type="EMBL" id="KN826551">
    <property type="protein sequence ID" value="KIK78556.1"/>
    <property type="molecule type" value="Genomic_DNA"/>
</dbReference>
<evidence type="ECO:0000256" key="2">
    <source>
        <dbReference type="ARBA" id="ARBA00011085"/>
    </source>
</evidence>
<comment type="similarity">
    <text evidence="2">Belongs to the G-protein coupled receptor 4 family.</text>
</comment>
<keyword evidence="4 11" id="KW-0812">Transmembrane</keyword>
<dbReference type="Pfam" id="PF02076">
    <property type="entry name" value="STE3"/>
    <property type="match status" value="1"/>
</dbReference>
<reference evidence="13" key="2">
    <citation type="submission" date="2015-01" db="EMBL/GenBank/DDBJ databases">
        <title>Evolutionary Origins and Diversification of the Mycorrhizal Mutualists.</title>
        <authorList>
            <consortium name="DOE Joint Genome Institute"/>
            <consortium name="Mycorrhizal Genomics Consortium"/>
            <person name="Kohler A."/>
            <person name="Kuo A."/>
            <person name="Nagy L.G."/>
            <person name="Floudas D."/>
            <person name="Copeland A."/>
            <person name="Barry K.W."/>
            <person name="Cichocki N."/>
            <person name="Veneault-Fourrey C."/>
            <person name="LaButti K."/>
            <person name="Lindquist E.A."/>
            <person name="Lipzen A."/>
            <person name="Lundell T."/>
            <person name="Morin E."/>
            <person name="Murat C."/>
            <person name="Riley R."/>
            <person name="Ohm R."/>
            <person name="Sun H."/>
            <person name="Tunlid A."/>
            <person name="Henrissat B."/>
            <person name="Grigoriev I.V."/>
            <person name="Hibbett D.S."/>
            <person name="Martin F."/>
        </authorList>
    </citation>
    <scope>NUCLEOTIDE SEQUENCE [LARGE SCALE GENOMIC DNA]</scope>
    <source>
        <strain evidence="13">Ve08.2h10</strain>
    </source>
</reference>
<keyword evidence="6" id="KW-0297">G-protein coupled receptor</keyword>
<evidence type="ECO:0000256" key="8">
    <source>
        <dbReference type="ARBA" id="ARBA00023170"/>
    </source>
</evidence>
<evidence type="ECO:0000256" key="6">
    <source>
        <dbReference type="ARBA" id="ARBA00023040"/>
    </source>
</evidence>
<feature type="transmembrane region" description="Helical" evidence="11">
    <location>
        <begin position="150"/>
        <end position="181"/>
    </location>
</feature>
<proteinExistence type="inferred from homology"/>
<dbReference type="FunCoup" id="A0A0D0D4L4">
    <property type="interactions" value="87"/>
</dbReference>
<dbReference type="GO" id="GO:0005886">
    <property type="term" value="C:plasma membrane"/>
    <property type="evidence" value="ECO:0007669"/>
    <property type="project" value="TreeGrafter"/>
</dbReference>
<accession>A0A0D0D4L4</accession>
<dbReference type="OrthoDB" id="2874149at2759"/>
<name>A0A0D0D4L4_9AGAM</name>
<keyword evidence="13" id="KW-1185">Reference proteome</keyword>
<dbReference type="PRINTS" id="PR00900">
    <property type="entry name" value="PHEROMONEAR"/>
</dbReference>
<dbReference type="PANTHER" id="PTHR28097:SF1">
    <property type="entry name" value="PHEROMONE A FACTOR RECEPTOR"/>
    <property type="match status" value="1"/>
</dbReference>
<feature type="region of interest" description="Disordered" evidence="10">
    <location>
        <begin position="370"/>
        <end position="412"/>
    </location>
</feature>
<keyword evidence="3" id="KW-0589">Pheromone response</keyword>
<keyword evidence="5 11" id="KW-1133">Transmembrane helix</keyword>
<reference evidence="12 13" key="1">
    <citation type="submission" date="2014-04" db="EMBL/GenBank/DDBJ databases">
        <authorList>
            <consortium name="DOE Joint Genome Institute"/>
            <person name="Kuo A."/>
            <person name="Kohler A."/>
            <person name="Jargeat P."/>
            <person name="Nagy L.G."/>
            <person name="Floudas D."/>
            <person name="Copeland A."/>
            <person name="Barry K.W."/>
            <person name="Cichocki N."/>
            <person name="Veneault-Fourrey C."/>
            <person name="LaButti K."/>
            <person name="Lindquist E.A."/>
            <person name="Lipzen A."/>
            <person name="Lundell T."/>
            <person name="Morin E."/>
            <person name="Murat C."/>
            <person name="Sun H."/>
            <person name="Tunlid A."/>
            <person name="Henrissat B."/>
            <person name="Grigoriev I.V."/>
            <person name="Hibbett D.S."/>
            <person name="Martin F."/>
            <person name="Nordberg H.P."/>
            <person name="Cantor M.N."/>
            <person name="Hua S.X."/>
        </authorList>
    </citation>
    <scope>NUCLEOTIDE SEQUENCE [LARGE SCALE GENOMIC DNA]</scope>
    <source>
        <strain evidence="12 13">Ve08.2h10</strain>
    </source>
</reference>
<dbReference type="CDD" id="cd14966">
    <property type="entry name" value="7tmD_STE3"/>
    <property type="match status" value="1"/>
</dbReference>
<feature type="transmembrane region" description="Helical" evidence="11">
    <location>
        <begin position="261"/>
        <end position="284"/>
    </location>
</feature>
<evidence type="ECO:0000256" key="9">
    <source>
        <dbReference type="ARBA" id="ARBA00023224"/>
    </source>
</evidence>
<dbReference type="InterPro" id="IPR001499">
    <property type="entry name" value="GPCR_STE3"/>
</dbReference>
<organism evidence="12 13">
    <name type="scientific">Paxillus rubicundulus Ve08.2h10</name>
    <dbReference type="NCBI Taxonomy" id="930991"/>
    <lineage>
        <taxon>Eukaryota</taxon>
        <taxon>Fungi</taxon>
        <taxon>Dikarya</taxon>
        <taxon>Basidiomycota</taxon>
        <taxon>Agaricomycotina</taxon>
        <taxon>Agaricomycetes</taxon>
        <taxon>Agaricomycetidae</taxon>
        <taxon>Boletales</taxon>
        <taxon>Paxilineae</taxon>
        <taxon>Paxillaceae</taxon>
        <taxon>Paxillus</taxon>
    </lineage>
</organism>
<protein>
    <submittedName>
        <fullName evidence="12">Uncharacterized protein</fullName>
    </submittedName>
</protein>
<evidence type="ECO:0000256" key="10">
    <source>
        <dbReference type="SAM" id="MobiDB-lite"/>
    </source>
</evidence>
<dbReference type="GO" id="GO:0004933">
    <property type="term" value="F:mating-type a-factor pheromone receptor activity"/>
    <property type="evidence" value="ECO:0007669"/>
    <property type="project" value="InterPro"/>
</dbReference>
<evidence type="ECO:0000256" key="7">
    <source>
        <dbReference type="ARBA" id="ARBA00023136"/>
    </source>
</evidence>
<dbReference type="PANTHER" id="PTHR28097">
    <property type="entry name" value="PHEROMONE A FACTOR RECEPTOR"/>
    <property type="match status" value="1"/>
</dbReference>
<dbReference type="PRINTS" id="PR00899">
    <property type="entry name" value="GPCRSTE3"/>
</dbReference>
<evidence type="ECO:0000256" key="4">
    <source>
        <dbReference type="ARBA" id="ARBA00022692"/>
    </source>
</evidence>
<dbReference type="AlphaFoldDB" id="A0A0D0D4L4"/>
<feature type="transmembrane region" description="Helical" evidence="11">
    <location>
        <begin position="202"/>
        <end position="226"/>
    </location>
</feature>
<evidence type="ECO:0000313" key="12">
    <source>
        <dbReference type="EMBL" id="KIK78556.1"/>
    </source>
</evidence>
<dbReference type="HOGENOM" id="CLU_027592_0_1_1"/>
<dbReference type="STRING" id="930991.A0A0D0D4L4"/>
<evidence type="ECO:0000256" key="3">
    <source>
        <dbReference type="ARBA" id="ARBA00022507"/>
    </source>
</evidence>